<gene>
    <name evidence="2" type="ORF">M3P05_16705</name>
</gene>
<name>A0ABT0PM71_9GAMM</name>
<dbReference type="RefSeq" id="WP_249701182.1">
    <property type="nucleotide sequence ID" value="NZ_JAMFLX010000027.1"/>
</dbReference>
<accession>A0ABT0PM71</accession>
<sequence length="330" mass="37329">MSSAGGAAWVCNKQNASLKQTAGLSLGAGTLCSLPFAIWEYKTTPEHRVRDDRNTIFQKFCEHEQEAREKELELMMIQQEFNSIRHNAEPIETSVKLYNQDLQELIGSYQGRQRKLLRENQHIREAVKALHLLHDAREATRSAKKAADSAQETVNKTKREISKIHPNDPVPANSSKRERLVRELEGQKSVLALKQNAHDRARETERSQKSEADFNLDLLTSTEVKKIGTEIRPLFILLDYQTKTRELRQHEREGNKLQAELETVGYEDILLNGTYDAVQPQASGVTEEQEDGPIDLPEVPELAPGFDNGEAAKLLARIPKVLMTRLGSDD</sequence>
<dbReference type="Proteomes" id="UP001203338">
    <property type="component" value="Unassembled WGS sequence"/>
</dbReference>
<protein>
    <submittedName>
        <fullName evidence="2">Uncharacterized protein</fullName>
    </submittedName>
</protein>
<feature type="compositionally biased region" description="Basic and acidic residues" evidence="1">
    <location>
        <begin position="155"/>
        <end position="166"/>
    </location>
</feature>
<organism evidence="2 3">
    <name type="scientific">Parendozoicomonas callyspongiae</name>
    <dbReference type="NCBI Taxonomy" id="2942213"/>
    <lineage>
        <taxon>Bacteria</taxon>
        <taxon>Pseudomonadati</taxon>
        <taxon>Pseudomonadota</taxon>
        <taxon>Gammaproteobacteria</taxon>
        <taxon>Oceanospirillales</taxon>
        <taxon>Endozoicomonadaceae</taxon>
        <taxon>Parendozoicomonas</taxon>
    </lineage>
</organism>
<reference evidence="2 3" key="1">
    <citation type="submission" date="2022-05" db="EMBL/GenBank/DDBJ databases">
        <authorList>
            <person name="Park J.-S."/>
        </authorList>
    </citation>
    <scope>NUCLEOTIDE SEQUENCE [LARGE SCALE GENOMIC DNA]</scope>
    <source>
        <strain evidence="2 3">2012CJ34-2</strain>
    </source>
</reference>
<dbReference type="EMBL" id="JAMFLX010000027">
    <property type="protein sequence ID" value="MCL6271558.1"/>
    <property type="molecule type" value="Genomic_DNA"/>
</dbReference>
<feature type="region of interest" description="Disordered" evidence="1">
    <location>
        <begin position="138"/>
        <end position="177"/>
    </location>
</feature>
<keyword evidence="3" id="KW-1185">Reference proteome</keyword>
<proteinExistence type="predicted"/>
<evidence type="ECO:0000313" key="3">
    <source>
        <dbReference type="Proteomes" id="UP001203338"/>
    </source>
</evidence>
<evidence type="ECO:0000313" key="2">
    <source>
        <dbReference type="EMBL" id="MCL6271558.1"/>
    </source>
</evidence>
<comment type="caution">
    <text evidence="2">The sequence shown here is derived from an EMBL/GenBank/DDBJ whole genome shotgun (WGS) entry which is preliminary data.</text>
</comment>
<feature type="compositionally biased region" description="Basic and acidic residues" evidence="1">
    <location>
        <begin position="138"/>
        <end position="147"/>
    </location>
</feature>
<evidence type="ECO:0000256" key="1">
    <source>
        <dbReference type="SAM" id="MobiDB-lite"/>
    </source>
</evidence>